<keyword evidence="2" id="KW-0186">Copper</keyword>
<evidence type="ECO:0000256" key="1">
    <source>
        <dbReference type="ARBA" id="ARBA00022723"/>
    </source>
</evidence>
<keyword evidence="5" id="KW-1185">Reference proteome</keyword>
<accession>A0A3M6TCS2</accession>
<dbReference type="OrthoDB" id="5978528at2759"/>
<dbReference type="InterPro" id="IPR008922">
    <property type="entry name" value="Di-copper_centre_dom_sf"/>
</dbReference>
<evidence type="ECO:0000256" key="2">
    <source>
        <dbReference type="ARBA" id="ARBA00023008"/>
    </source>
</evidence>
<comment type="caution">
    <text evidence="4">The sequence shown here is derived from an EMBL/GenBank/DDBJ whole genome shotgun (WGS) entry which is preliminary data.</text>
</comment>
<sequence>AISVQLDSTAVGQNGVNGAAAVRLAAKENNPDHGHAPIRLRAMAGLPAKESVTIQDLATYIHVPISAHVYSFSFVRLLACRHGSTAYNNCGEKCKCHFGSLINCIRIRKEFTAMSLEERRRYISAIKRASTDQRFRRDYENLINMHQRLFFELIHEAQQFLPWHRWFILQYENLLRRVDCKVTVAFWDWSLDSNPWDASNEQELWHSGDSGFGGNGRRGCVQDGPFRQGVWSAVSPTGQKCLNREFRGIPPDAVAVREVILQNNFVNFERQLRVNLHDQVHCLIGGTMCSIESASAPEFFLHHGFIDKIWDDRQKRTRNYAWRQESLMGSGGVQATAVTNLSQQPGGVRVEYEASQRENRIMSRLKGKSIEQLHNTKRKSFTNLLEASLRLFQVSAEEAKKVKEDEKILQPVSAG</sequence>
<feature type="domain" description="Tyrosinase copper-binding" evidence="3">
    <location>
        <begin position="137"/>
        <end position="315"/>
    </location>
</feature>
<dbReference type="EMBL" id="RCHS01003857">
    <property type="protein sequence ID" value="RMX39153.1"/>
    <property type="molecule type" value="Genomic_DNA"/>
</dbReference>
<dbReference type="AlphaFoldDB" id="A0A3M6TCS2"/>
<keyword evidence="1" id="KW-0479">Metal-binding</keyword>
<dbReference type="GO" id="GO:0016491">
    <property type="term" value="F:oxidoreductase activity"/>
    <property type="evidence" value="ECO:0007669"/>
    <property type="project" value="InterPro"/>
</dbReference>
<evidence type="ECO:0000313" key="4">
    <source>
        <dbReference type="EMBL" id="RMX39153.1"/>
    </source>
</evidence>
<dbReference type="InterPro" id="IPR002227">
    <property type="entry name" value="Tyrosinase_Cu-bd"/>
</dbReference>
<dbReference type="PRINTS" id="PR00092">
    <property type="entry name" value="TYROSINASE"/>
</dbReference>
<organism evidence="4 5">
    <name type="scientific">Pocillopora damicornis</name>
    <name type="common">Cauliflower coral</name>
    <name type="synonym">Millepora damicornis</name>
    <dbReference type="NCBI Taxonomy" id="46731"/>
    <lineage>
        <taxon>Eukaryota</taxon>
        <taxon>Metazoa</taxon>
        <taxon>Cnidaria</taxon>
        <taxon>Anthozoa</taxon>
        <taxon>Hexacorallia</taxon>
        <taxon>Scleractinia</taxon>
        <taxon>Astrocoeniina</taxon>
        <taxon>Pocilloporidae</taxon>
        <taxon>Pocillopora</taxon>
    </lineage>
</organism>
<feature type="non-terminal residue" evidence="4">
    <location>
        <position position="1"/>
    </location>
</feature>
<dbReference type="SUPFAM" id="SSF48056">
    <property type="entry name" value="Di-copper centre-containing domain"/>
    <property type="match status" value="1"/>
</dbReference>
<protein>
    <recommendedName>
        <fullName evidence="3">Tyrosinase copper-binding domain-containing protein</fullName>
    </recommendedName>
</protein>
<dbReference type="InterPro" id="IPR050316">
    <property type="entry name" value="Tyrosinase/Hemocyanin"/>
</dbReference>
<dbReference type="Proteomes" id="UP000275408">
    <property type="component" value="Unassembled WGS sequence"/>
</dbReference>
<dbReference type="GO" id="GO:0046872">
    <property type="term" value="F:metal ion binding"/>
    <property type="evidence" value="ECO:0007669"/>
    <property type="project" value="UniProtKB-KW"/>
</dbReference>
<proteinExistence type="predicted"/>
<evidence type="ECO:0000313" key="5">
    <source>
        <dbReference type="Proteomes" id="UP000275408"/>
    </source>
</evidence>
<dbReference type="PANTHER" id="PTHR11474:SF126">
    <property type="entry name" value="TYROSINASE-LIKE PROTEIN TYR-1-RELATED"/>
    <property type="match status" value="1"/>
</dbReference>
<dbReference type="Gene3D" id="1.10.1280.10">
    <property type="entry name" value="Di-copper center containing domain from catechol oxidase"/>
    <property type="match status" value="1"/>
</dbReference>
<dbReference type="PANTHER" id="PTHR11474">
    <property type="entry name" value="TYROSINASE FAMILY MEMBER"/>
    <property type="match status" value="1"/>
</dbReference>
<evidence type="ECO:0000259" key="3">
    <source>
        <dbReference type="Pfam" id="PF00264"/>
    </source>
</evidence>
<name>A0A3M6TCS2_POCDA</name>
<reference evidence="4 5" key="1">
    <citation type="journal article" date="2018" name="Sci. Rep.">
        <title>Comparative analysis of the Pocillopora damicornis genome highlights role of immune system in coral evolution.</title>
        <authorList>
            <person name="Cunning R."/>
            <person name="Bay R.A."/>
            <person name="Gillette P."/>
            <person name="Baker A.C."/>
            <person name="Traylor-Knowles N."/>
        </authorList>
    </citation>
    <scope>NUCLEOTIDE SEQUENCE [LARGE SCALE GENOMIC DNA]</scope>
    <source>
        <strain evidence="4">RSMAS</strain>
        <tissue evidence="4">Whole animal</tissue>
    </source>
</reference>
<dbReference type="STRING" id="46731.A0A3M6TCS2"/>
<gene>
    <name evidence="4" type="ORF">pdam_00022915</name>
</gene>
<dbReference type="Pfam" id="PF00264">
    <property type="entry name" value="Tyrosinase"/>
    <property type="match status" value="1"/>
</dbReference>